<dbReference type="RefSeq" id="WP_147788718.1">
    <property type="nucleotide sequence ID" value="NZ_RCNL01000002.1"/>
</dbReference>
<protein>
    <submittedName>
        <fullName evidence="2">Uncharacterized protein</fullName>
    </submittedName>
</protein>
<reference evidence="2 3" key="1">
    <citation type="submission" date="2018-10" db="EMBL/GenBank/DDBJ databases">
        <title>Draft genome sequence of Pantoea vagans isolated from corpses of the sugarcane aphid Melanaphis sacchari Zehntner.</title>
        <authorList>
            <person name="Toledo E."/>
            <person name="Pena G."/>
            <person name="Lozano L."/>
        </authorList>
    </citation>
    <scope>NUCLEOTIDE SEQUENCE [LARGE SCALE GENOMIC DNA]</scope>
    <source>
        <strain evidence="2 3">ET-90</strain>
    </source>
</reference>
<comment type="caution">
    <text evidence="2">The sequence shown here is derived from an EMBL/GenBank/DDBJ whole genome shotgun (WGS) entry which is preliminary data.</text>
</comment>
<dbReference type="EMBL" id="RCNL01000002">
    <property type="protein sequence ID" value="TXL79763.1"/>
    <property type="molecule type" value="Genomic_DNA"/>
</dbReference>
<evidence type="ECO:0000313" key="3">
    <source>
        <dbReference type="Proteomes" id="UP000426772"/>
    </source>
</evidence>
<keyword evidence="1" id="KW-1133">Transmembrane helix</keyword>
<proteinExistence type="predicted"/>
<keyword evidence="1" id="KW-0472">Membrane</keyword>
<feature type="transmembrane region" description="Helical" evidence="1">
    <location>
        <begin position="17"/>
        <end position="38"/>
    </location>
</feature>
<keyword evidence="1" id="KW-0812">Transmembrane</keyword>
<name>A0ABY3LI91_9GAMM</name>
<keyword evidence="3" id="KW-1185">Reference proteome</keyword>
<accession>A0ABY3LI91</accession>
<dbReference type="Proteomes" id="UP000426772">
    <property type="component" value="Unassembled WGS sequence"/>
</dbReference>
<evidence type="ECO:0000256" key="1">
    <source>
        <dbReference type="SAM" id="Phobius"/>
    </source>
</evidence>
<sequence>MTIEAAQQAITTPWDKILPLTISPFFALVGALVGALLANHFAEKRFKKQIQYETDKEKLKIAREKGEELLITLSKWGKQLYFVQMARLSTLSGNRTAEEMDEFFKEVTDPYTHVEAQVLLGVYFPEYSDELDNLFKLIDSTNHIYESFMIDGANKNVGVRTLGEQASKAEEALDGLIESIRYHIVKKYT</sequence>
<evidence type="ECO:0000313" key="2">
    <source>
        <dbReference type="EMBL" id="TXL79763.1"/>
    </source>
</evidence>
<organism evidence="2 3">
    <name type="scientific">Pantoea vagans</name>
    <dbReference type="NCBI Taxonomy" id="470934"/>
    <lineage>
        <taxon>Bacteria</taxon>
        <taxon>Pseudomonadati</taxon>
        <taxon>Pseudomonadota</taxon>
        <taxon>Gammaproteobacteria</taxon>
        <taxon>Enterobacterales</taxon>
        <taxon>Erwiniaceae</taxon>
        <taxon>Pantoea</taxon>
    </lineage>
</organism>
<gene>
    <name evidence="2" type="ORF">D9O29_05680</name>
</gene>